<dbReference type="EMBL" id="CP021744">
    <property type="protein sequence ID" value="ARZ72370.1"/>
    <property type="molecule type" value="Genomic_DNA"/>
</dbReference>
<dbReference type="Proteomes" id="UP000195755">
    <property type="component" value="Chromosome"/>
</dbReference>
<proteinExistence type="predicted"/>
<sequence>MAVKKTPRTGRQPAAGPRPSAEKNSCGRPGKDEELHVCMGLNSCAGQDVSGNATMAGTGECATVQHVCHGEGACRGQGGCGYAGDDFEQFHPGEQACRYNGSCASPINESRVFSGGPLKGRSVWQQARHLFEARMYAAGKAFGPAPGQGVHDTYFPEYDRLVAPRPGASDKAASLFRSSGDNPRCHADVRFPDLQAIARNSAGRHLPGVQVTFTIPADASAVLYFKPEGQKPGSTCKVLTDDKGVATAAPLYAGHTSPADQWVTVTASTPAPPPADTATCDFHVTVLAPEETS</sequence>
<dbReference type="KEGG" id="salj:SMD11_6794"/>
<evidence type="ECO:0000313" key="2">
    <source>
        <dbReference type="EMBL" id="ARZ72370.1"/>
    </source>
</evidence>
<dbReference type="RefSeq" id="WP_199844009.1">
    <property type="nucleotide sequence ID" value="NZ_CP021744.1"/>
</dbReference>
<evidence type="ECO:0000256" key="1">
    <source>
        <dbReference type="SAM" id="MobiDB-lite"/>
    </source>
</evidence>
<reference evidence="2 3" key="1">
    <citation type="submission" date="2017-06" db="EMBL/GenBank/DDBJ databases">
        <title>Streptomyces albireticuli Genome sequencing and assembly.</title>
        <authorList>
            <person name="Wang Y."/>
            <person name="Du B."/>
            <person name="Ding Y."/>
            <person name="Liu H."/>
            <person name="Hou Q."/>
            <person name="Liu K."/>
            <person name="Yao L."/>
            <person name="Wang C."/>
        </authorList>
    </citation>
    <scope>NUCLEOTIDE SEQUENCE [LARGE SCALE GENOMIC DNA]</scope>
    <source>
        <strain evidence="2 3">MDJK11</strain>
    </source>
</reference>
<gene>
    <name evidence="2" type="ORF">SMD11_6794</name>
</gene>
<feature type="region of interest" description="Disordered" evidence="1">
    <location>
        <begin position="1"/>
        <end position="29"/>
    </location>
</feature>
<accession>A0A1Z2LDH3</accession>
<organism evidence="2 3">
    <name type="scientific">Streptomyces albireticuli</name>
    <dbReference type="NCBI Taxonomy" id="1940"/>
    <lineage>
        <taxon>Bacteria</taxon>
        <taxon>Bacillati</taxon>
        <taxon>Actinomycetota</taxon>
        <taxon>Actinomycetes</taxon>
        <taxon>Kitasatosporales</taxon>
        <taxon>Streptomycetaceae</taxon>
        <taxon>Streptomyces</taxon>
    </lineage>
</organism>
<dbReference type="AlphaFoldDB" id="A0A1Z2LDH3"/>
<evidence type="ECO:0000313" key="3">
    <source>
        <dbReference type="Proteomes" id="UP000195755"/>
    </source>
</evidence>
<name>A0A1Z2LDH3_9ACTN</name>
<protein>
    <submittedName>
        <fullName evidence="2">Uncharacterized protein</fullName>
    </submittedName>
</protein>